<dbReference type="Pfam" id="PF00248">
    <property type="entry name" value="Aldo_ket_red"/>
    <property type="match status" value="1"/>
</dbReference>
<dbReference type="InterPro" id="IPR023210">
    <property type="entry name" value="NADP_OxRdtase_dom"/>
</dbReference>
<dbReference type="RefSeq" id="WP_215924124.1">
    <property type="nucleotide sequence ID" value="NZ_JAHKNI010000029.1"/>
</dbReference>
<dbReference type="EMBL" id="JAHKNI010000029">
    <property type="protein sequence ID" value="MBU3068022.1"/>
    <property type="molecule type" value="Genomic_DNA"/>
</dbReference>
<accession>A0ABS6BCK6</accession>
<dbReference type="InterPro" id="IPR036812">
    <property type="entry name" value="NAD(P)_OxRdtase_dom_sf"/>
</dbReference>
<proteinExistence type="predicted"/>
<evidence type="ECO:0000313" key="3">
    <source>
        <dbReference type="Proteomes" id="UP000733379"/>
    </source>
</evidence>
<organism evidence="2 3">
    <name type="scientific">Nocardia albiluteola</name>
    <dbReference type="NCBI Taxonomy" id="2842303"/>
    <lineage>
        <taxon>Bacteria</taxon>
        <taxon>Bacillati</taxon>
        <taxon>Actinomycetota</taxon>
        <taxon>Actinomycetes</taxon>
        <taxon>Mycobacteriales</taxon>
        <taxon>Nocardiaceae</taxon>
        <taxon>Nocardia</taxon>
    </lineage>
</organism>
<dbReference type="InterPro" id="IPR020471">
    <property type="entry name" value="AKR"/>
</dbReference>
<sequence>MSGKNRPATVPFGRGRLEMTGLGFGAAPIGGLFEPMTDEQADEVLRAAWDAGIRYFDTAPHYGVGLSEQRLGHFLSQRPRDDYVVSTKVGRLLVPHNGPAADVQGIDGFYDTPNRDRRIDFSRDGVLRSLDDSLRRLGLDHVDILYIHDPDDHEEQALAEAYPALAQLRDEGVVSSIGVGVNQTRSPLRFVRETDIDCVLIAGRYTLLDTQAGAELLPLCAERGVDVVNAGIFNSGLLADPQPGATYDYEPAPHEIVQRATHIADICRRHQVSPAAVAIAFARNHPAVRTALIGMRTPAQVRQNSTAATSAVPARLWADLSAAGLLPENGALT</sequence>
<dbReference type="PANTHER" id="PTHR42686">
    <property type="entry name" value="GH17980P-RELATED"/>
    <property type="match status" value="1"/>
</dbReference>
<reference evidence="2 3" key="1">
    <citation type="submission" date="2021-06" db="EMBL/GenBank/DDBJ databases">
        <title>Actinomycetes sequencing.</title>
        <authorList>
            <person name="Shan Q."/>
        </authorList>
    </citation>
    <scope>NUCLEOTIDE SEQUENCE [LARGE SCALE GENOMIC DNA]</scope>
    <source>
        <strain evidence="2 3">NEAU-G5</strain>
    </source>
</reference>
<dbReference type="Gene3D" id="3.20.20.100">
    <property type="entry name" value="NADP-dependent oxidoreductase domain"/>
    <property type="match status" value="1"/>
</dbReference>
<dbReference type="CDD" id="cd19152">
    <property type="entry name" value="AKR_AKR15A"/>
    <property type="match status" value="1"/>
</dbReference>
<name>A0ABS6BCK6_9NOCA</name>
<dbReference type="Proteomes" id="UP000733379">
    <property type="component" value="Unassembled WGS sequence"/>
</dbReference>
<protein>
    <submittedName>
        <fullName evidence="2">Aldo/keto reductase</fullName>
    </submittedName>
</protein>
<feature type="domain" description="NADP-dependent oxidoreductase" evidence="1">
    <location>
        <begin position="22"/>
        <end position="309"/>
    </location>
</feature>
<keyword evidence="3" id="KW-1185">Reference proteome</keyword>
<dbReference type="PANTHER" id="PTHR42686:SF1">
    <property type="entry name" value="GH17980P-RELATED"/>
    <property type="match status" value="1"/>
</dbReference>
<evidence type="ECO:0000259" key="1">
    <source>
        <dbReference type="Pfam" id="PF00248"/>
    </source>
</evidence>
<gene>
    <name evidence="2" type="ORF">KO481_41725</name>
</gene>
<comment type="caution">
    <text evidence="2">The sequence shown here is derived from an EMBL/GenBank/DDBJ whole genome shotgun (WGS) entry which is preliminary data.</text>
</comment>
<dbReference type="SUPFAM" id="SSF51430">
    <property type="entry name" value="NAD(P)-linked oxidoreductase"/>
    <property type="match status" value="1"/>
</dbReference>
<evidence type="ECO:0000313" key="2">
    <source>
        <dbReference type="EMBL" id="MBU3068022.1"/>
    </source>
</evidence>